<dbReference type="Gene3D" id="2.10.220.10">
    <property type="entry name" value="Hormone Receptor, Insulin-like Growth Factor Receptor 1, Chain A, domain 2"/>
    <property type="match status" value="2"/>
</dbReference>
<protein>
    <submittedName>
        <fullName evidence="3">Cysteine-rich membrane protein 1</fullName>
    </submittedName>
</protein>
<evidence type="ECO:0000313" key="5">
    <source>
        <dbReference type="Proteomes" id="UP000018208"/>
    </source>
</evidence>
<proteinExistence type="predicted"/>
<reference evidence="3 4" key="1">
    <citation type="journal article" date="2014" name="PLoS Genet.">
        <title>The Genome of Spironucleus salmonicida Highlights a Fish Pathogen Adapted to Fluctuating Environments.</title>
        <authorList>
            <person name="Xu F."/>
            <person name="Jerlstrom-Hultqvist J."/>
            <person name="Einarsson E."/>
            <person name="Astvaldsson A."/>
            <person name="Svard S.G."/>
            <person name="Andersson J.O."/>
        </authorList>
    </citation>
    <scope>NUCLEOTIDE SEQUENCE</scope>
    <source>
        <strain evidence="4">ATCC 50377</strain>
    </source>
</reference>
<dbReference type="VEuPathDB" id="GiardiaDB:SS50377_25977"/>
<keyword evidence="1" id="KW-0812">Transmembrane</keyword>
<dbReference type="EMBL" id="KI546140">
    <property type="protein sequence ID" value="EST43236.1"/>
    <property type="molecule type" value="Genomic_DNA"/>
</dbReference>
<dbReference type="EMBL" id="AUWU02000006">
    <property type="protein sequence ID" value="KAH0571781.1"/>
    <property type="molecule type" value="Genomic_DNA"/>
</dbReference>
<evidence type="ECO:0000256" key="1">
    <source>
        <dbReference type="SAM" id="Phobius"/>
    </source>
</evidence>
<dbReference type="AlphaFoldDB" id="V6LHR6"/>
<dbReference type="SUPFAM" id="SSF57184">
    <property type="entry name" value="Growth factor receptor domain"/>
    <property type="match status" value="1"/>
</dbReference>
<keyword evidence="1" id="KW-0472">Membrane</keyword>
<keyword evidence="5" id="KW-1185">Reference proteome</keyword>
<dbReference type="InterPro" id="IPR052798">
    <property type="entry name" value="Giardia_VSA"/>
</dbReference>
<feature type="transmembrane region" description="Helical" evidence="1">
    <location>
        <begin position="313"/>
        <end position="337"/>
    </location>
</feature>
<dbReference type="InterPro" id="IPR000742">
    <property type="entry name" value="EGF"/>
</dbReference>
<dbReference type="SMART" id="SM00261">
    <property type="entry name" value="FU"/>
    <property type="match status" value="3"/>
</dbReference>
<name>V6LHR6_9EUKA</name>
<feature type="domain" description="EGF-like" evidence="2">
    <location>
        <begin position="63"/>
        <end position="92"/>
    </location>
</feature>
<dbReference type="PANTHER" id="PTHR23275:SF100">
    <property type="entry name" value="EGF-LIKE DOMAIN-CONTAINING PROTEIN"/>
    <property type="match status" value="1"/>
</dbReference>
<organism evidence="3">
    <name type="scientific">Spironucleus salmonicida</name>
    <dbReference type="NCBI Taxonomy" id="348837"/>
    <lineage>
        <taxon>Eukaryota</taxon>
        <taxon>Metamonada</taxon>
        <taxon>Diplomonadida</taxon>
        <taxon>Hexamitidae</taxon>
        <taxon>Hexamitinae</taxon>
        <taxon>Spironucleus</taxon>
    </lineage>
</organism>
<gene>
    <name evidence="3" type="ORF">SS50377_17101</name>
    <name evidence="4" type="ORF">SS50377_25977</name>
</gene>
<sequence>MADTCTTEVACPAGFVCPTEATSVAQTCLKCTVADCITCAPTTLGTCTACKPSFILAANACTACSAGCKTCTAADTCTVCNDGFMLSANTCTACPENCKTCTAADTCTECNADFFLKNAKCDKNECDEKTPCTGAKFCDILPTGNKCQNCDTKCLTCTSLAKCTTCVVGNEMSTDQICMAACAGLKVNQACVNDAAVECGNTAQTTACSCGATSKNCRTCTAPPVPTPDANKCTDKLCTCIAGTPDACTGCVDTANYDFAATKCTAKDPTTCGACLPGYVLDAAKCETCEKGSEKVGEFCFQTVTANKLSGGAITGIVIAVLVVVGAVGGGLAYYFIKKSKK</sequence>
<accession>V6LHR6</accession>
<dbReference type="PANTHER" id="PTHR23275">
    <property type="entry name" value="CABRIOLET.-RELATED"/>
    <property type="match status" value="1"/>
</dbReference>
<dbReference type="OrthoDB" id="28293at2759"/>
<dbReference type="InterPro" id="IPR006212">
    <property type="entry name" value="Furin_repeat"/>
</dbReference>
<feature type="domain" description="EGF-like" evidence="2">
    <location>
        <begin position="93"/>
        <end position="122"/>
    </location>
</feature>
<dbReference type="SMART" id="SM00181">
    <property type="entry name" value="EGF"/>
    <property type="match status" value="3"/>
</dbReference>
<evidence type="ECO:0000313" key="4">
    <source>
        <dbReference type="EMBL" id="KAH0571781.1"/>
    </source>
</evidence>
<dbReference type="Proteomes" id="UP000018208">
    <property type="component" value="Unassembled WGS sequence"/>
</dbReference>
<reference evidence="4" key="2">
    <citation type="submission" date="2020-12" db="EMBL/GenBank/DDBJ databases">
        <title>New Spironucleus salmonicida genome in near-complete chromosomes.</title>
        <authorList>
            <person name="Xu F."/>
            <person name="Kurt Z."/>
            <person name="Jimenez-Gonzalez A."/>
            <person name="Astvaldsson A."/>
            <person name="Andersson J.O."/>
            <person name="Svard S.G."/>
        </authorList>
    </citation>
    <scope>NUCLEOTIDE SEQUENCE</scope>
    <source>
        <strain evidence="4">ATCC 50377</strain>
    </source>
</reference>
<feature type="domain" description="EGF-like" evidence="2">
    <location>
        <begin position="30"/>
        <end position="62"/>
    </location>
</feature>
<evidence type="ECO:0000313" key="3">
    <source>
        <dbReference type="EMBL" id="EST43236.1"/>
    </source>
</evidence>
<evidence type="ECO:0000259" key="2">
    <source>
        <dbReference type="SMART" id="SM00181"/>
    </source>
</evidence>
<keyword evidence="1" id="KW-1133">Transmembrane helix</keyword>
<dbReference type="InterPro" id="IPR009030">
    <property type="entry name" value="Growth_fac_rcpt_cys_sf"/>
</dbReference>